<comment type="catalytic activity">
    <reaction evidence="8 9">
        <text>2-[(2R,5Z)-2-carboxy-4-methylthiazol-5(2H)-ylidene]ethyl phosphate + 4-amino-2-methyl-5-(diphosphooxymethyl)pyrimidine + 2 H(+) = thiamine phosphate + CO2 + diphosphate</text>
        <dbReference type="Rhea" id="RHEA:47844"/>
        <dbReference type="ChEBI" id="CHEBI:15378"/>
        <dbReference type="ChEBI" id="CHEBI:16526"/>
        <dbReference type="ChEBI" id="CHEBI:33019"/>
        <dbReference type="ChEBI" id="CHEBI:37575"/>
        <dbReference type="ChEBI" id="CHEBI:57841"/>
        <dbReference type="ChEBI" id="CHEBI:62899"/>
        <dbReference type="EC" id="2.5.1.3"/>
    </reaction>
</comment>
<proteinExistence type="inferred from homology"/>
<feature type="binding site" evidence="9">
    <location>
        <position position="82"/>
    </location>
    <ligand>
        <name>Mg(2+)</name>
        <dbReference type="ChEBI" id="CHEBI:18420"/>
    </ligand>
</feature>
<dbReference type="Gene3D" id="3.20.20.70">
    <property type="entry name" value="Aldolase class I"/>
    <property type="match status" value="1"/>
</dbReference>
<comment type="catalytic activity">
    <reaction evidence="6 9">
        <text>4-methyl-5-(2-phosphooxyethyl)-thiazole + 4-amino-2-methyl-5-(diphosphooxymethyl)pyrimidine + H(+) = thiamine phosphate + diphosphate</text>
        <dbReference type="Rhea" id="RHEA:22328"/>
        <dbReference type="ChEBI" id="CHEBI:15378"/>
        <dbReference type="ChEBI" id="CHEBI:33019"/>
        <dbReference type="ChEBI" id="CHEBI:37575"/>
        <dbReference type="ChEBI" id="CHEBI:57841"/>
        <dbReference type="ChEBI" id="CHEBI:58296"/>
        <dbReference type="EC" id="2.5.1.3"/>
    </reaction>
</comment>
<evidence type="ECO:0000256" key="8">
    <source>
        <dbReference type="ARBA" id="ARBA00047883"/>
    </source>
</evidence>
<evidence type="ECO:0000256" key="7">
    <source>
        <dbReference type="ARBA" id="ARBA00047851"/>
    </source>
</evidence>
<dbReference type="SUPFAM" id="SSF51391">
    <property type="entry name" value="Thiamin phosphate synthase"/>
    <property type="match status" value="1"/>
</dbReference>
<dbReference type="Proteomes" id="UP000278351">
    <property type="component" value="Unassembled WGS sequence"/>
</dbReference>
<name>A0A3N4Q7N2_9BACT</name>
<dbReference type="InterPro" id="IPR022998">
    <property type="entry name" value="ThiamineP_synth_TenI"/>
</dbReference>
<comment type="catalytic activity">
    <reaction evidence="7 9">
        <text>2-(2-carboxy-4-methylthiazol-5-yl)ethyl phosphate + 4-amino-2-methyl-5-(diphosphooxymethyl)pyrimidine + 2 H(+) = thiamine phosphate + CO2 + diphosphate</text>
        <dbReference type="Rhea" id="RHEA:47848"/>
        <dbReference type="ChEBI" id="CHEBI:15378"/>
        <dbReference type="ChEBI" id="CHEBI:16526"/>
        <dbReference type="ChEBI" id="CHEBI:33019"/>
        <dbReference type="ChEBI" id="CHEBI:37575"/>
        <dbReference type="ChEBI" id="CHEBI:57841"/>
        <dbReference type="ChEBI" id="CHEBI:62890"/>
        <dbReference type="EC" id="2.5.1.3"/>
    </reaction>
</comment>
<feature type="binding site" evidence="9">
    <location>
        <position position="130"/>
    </location>
    <ligand>
        <name>4-amino-2-methyl-5-(diphosphooxymethyl)pyrimidine</name>
        <dbReference type="ChEBI" id="CHEBI:57841"/>
    </ligand>
</feature>
<comment type="caution">
    <text evidence="11">The sequence shown here is derived from an EMBL/GenBank/DDBJ whole genome shotgun (WGS) entry which is preliminary data.</text>
</comment>
<dbReference type="PANTHER" id="PTHR20857">
    <property type="entry name" value="THIAMINE-PHOSPHATE PYROPHOSPHORYLASE"/>
    <property type="match status" value="1"/>
</dbReference>
<dbReference type="InterPro" id="IPR036206">
    <property type="entry name" value="ThiamineP_synth_sf"/>
</dbReference>
<keyword evidence="5 9" id="KW-0784">Thiamine biosynthesis</keyword>
<comment type="similarity">
    <text evidence="9">Belongs to the thiamine-phosphate synthase family.</text>
</comment>
<dbReference type="PANTHER" id="PTHR20857:SF15">
    <property type="entry name" value="THIAMINE-PHOSPHATE SYNTHASE"/>
    <property type="match status" value="1"/>
</dbReference>
<evidence type="ECO:0000256" key="2">
    <source>
        <dbReference type="ARBA" id="ARBA00022679"/>
    </source>
</evidence>
<dbReference type="EMBL" id="RPDH01000001">
    <property type="protein sequence ID" value="RPE13561.1"/>
    <property type="molecule type" value="Genomic_DNA"/>
</dbReference>
<dbReference type="GO" id="GO:0005737">
    <property type="term" value="C:cytoplasm"/>
    <property type="evidence" value="ECO:0007669"/>
    <property type="project" value="TreeGrafter"/>
</dbReference>
<dbReference type="GO" id="GO:0009228">
    <property type="term" value="P:thiamine biosynthetic process"/>
    <property type="evidence" value="ECO:0007669"/>
    <property type="project" value="UniProtKB-KW"/>
</dbReference>
<evidence type="ECO:0000313" key="12">
    <source>
        <dbReference type="Proteomes" id="UP000278351"/>
    </source>
</evidence>
<feature type="binding site" evidence="9">
    <location>
        <position position="163"/>
    </location>
    <ligand>
        <name>2-[(2R,5Z)-2-carboxy-4-methylthiazol-5(2H)-ylidene]ethyl phosphate</name>
        <dbReference type="ChEBI" id="CHEBI:62899"/>
    </ligand>
</feature>
<feature type="domain" description="Thiamine phosphate synthase/TenI" evidence="10">
    <location>
        <begin position="9"/>
        <end position="183"/>
    </location>
</feature>
<dbReference type="GO" id="GO:0000287">
    <property type="term" value="F:magnesium ion binding"/>
    <property type="evidence" value="ECO:0007669"/>
    <property type="project" value="UniProtKB-UniRule"/>
</dbReference>
<evidence type="ECO:0000313" key="11">
    <source>
        <dbReference type="EMBL" id="RPE13561.1"/>
    </source>
</evidence>
<feature type="binding site" evidence="9">
    <location>
        <position position="62"/>
    </location>
    <ligand>
        <name>4-amino-2-methyl-5-(diphosphooxymethyl)pyrimidine</name>
        <dbReference type="ChEBI" id="CHEBI:57841"/>
    </ligand>
</feature>
<evidence type="ECO:0000256" key="3">
    <source>
        <dbReference type="ARBA" id="ARBA00022723"/>
    </source>
</evidence>
<dbReference type="GO" id="GO:0009229">
    <property type="term" value="P:thiamine diphosphate biosynthetic process"/>
    <property type="evidence" value="ECO:0007669"/>
    <property type="project" value="UniProtKB-UniRule"/>
</dbReference>
<evidence type="ECO:0000256" key="4">
    <source>
        <dbReference type="ARBA" id="ARBA00022842"/>
    </source>
</evidence>
<protein>
    <recommendedName>
        <fullName evidence="9">Thiamine-phosphate synthase</fullName>
        <shortName evidence="9">TP synthase</shortName>
        <shortName evidence="9">TPS</shortName>
        <ecNumber evidence="9">2.5.1.3</ecNumber>
    </recommendedName>
    <alternativeName>
        <fullName evidence="9">Thiamine-phosphate pyrophosphorylase</fullName>
        <shortName evidence="9">TMP pyrophosphorylase</shortName>
        <shortName evidence="9">TMP-PPase</shortName>
    </alternativeName>
</protein>
<dbReference type="InterPro" id="IPR013785">
    <property type="entry name" value="Aldolase_TIM"/>
</dbReference>
<evidence type="ECO:0000259" key="10">
    <source>
        <dbReference type="Pfam" id="PF02581"/>
    </source>
</evidence>
<feature type="binding site" evidence="9">
    <location>
        <begin position="127"/>
        <end position="129"/>
    </location>
    <ligand>
        <name>2-[(2R,5Z)-2-carboxy-4-methylthiazol-5(2H)-ylidene]ethyl phosphate</name>
        <dbReference type="ChEBI" id="CHEBI:62899"/>
    </ligand>
</feature>
<dbReference type="HAMAP" id="MF_00097">
    <property type="entry name" value="TMP_synthase"/>
    <property type="match status" value="1"/>
</dbReference>
<keyword evidence="4 9" id="KW-0460">Magnesium</keyword>
<organism evidence="11 12">
    <name type="scientific">Chitinophaga lutea</name>
    <dbReference type="NCBI Taxonomy" id="2488634"/>
    <lineage>
        <taxon>Bacteria</taxon>
        <taxon>Pseudomonadati</taxon>
        <taxon>Bacteroidota</taxon>
        <taxon>Chitinophagia</taxon>
        <taxon>Chitinophagales</taxon>
        <taxon>Chitinophagaceae</taxon>
        <taxon>Chitinophaga</taxon>
    </lineage>
</organism>
<dbReference type="AlphaFoldDB" id="A0A3N4Q7N2"/>
<feature type="binding site" evidence="9">
    <location>
        <begin position="33"/>
        <end position="37"/>
    </location>
    <ligand>
        <name>4-amino-2-methyl-5-(diphosphooxymethyl)pyrimidine</name>
        <dbReference type="ChEBI" id="CHEBI:57841"/>
    </ligand>
</feature>
<keyword evidence="2 9" id="KW-0808">Transferase</keyword>
<gene>
    <name evidence="9" type="primary">thiE</name>
    <name evidence="11" type="ORF">EGT74_08610</name>
</gene>
<reference evidence="11 12" key="1">
    <citation type="submission" date="2018-11" db="EMBL/GenBank/DDBJ databases">
        <title>Chitinophaga lutea sp.nov., isolate from arsenic contaminated soil.</title>
        <authorList>
            <person name="Zong Y."/>
        </authorList>
    </citation>
    <scope>NUCLEOTIDE SEQUENCE [LARGE SCALE GENOMIC DNA]</scope>
    <source>
        <strain evidence="11 12">ZY74</strain>
    </source>
</reference>
<accession>A0A3N4Q7N2</accession>
<comment type="pathway">
    <text evidence="1 9">Cofactor biosynthesis; thiamine diphosphate biosynthesis; thiamine phosphate from 4-amino-2-methyl-5-diphosphomethylpyrimidine and 4-methyl-5-(2-phosphoethyl)-thiazole: step 1/1.</text>
</comment>
<comment type="cofactor">
    <cofactor evidence="9">
        <name>Mg(2+)</name>
        <dbReference type="ChEBI" id="CHEBI:18420"/>
    </cofactor>
    <text evidence="9">Binds 1 Mg(2+) ion per subunit.</text>
</comment>
<dbReference type="EC" id="2.5.1.3" evidence="9"/>
<feature type="binding site" evidence="9">
    <location>
        <position position="63"/>
    </location>
    <ligand>
        <name>Mg(2+)</name>
        <dbReference type="ChEBI" id="CHEBI:18420"/>
    </ligand>
</feature>
<feature type="binding site" evidence="9">
    <location>
        <position position="101"/>
    </location>
    <ligand>
        <name>4-amino-2-methyl-5-(diphosphooxymethyl)pyrimidine</name>
        <dbReference type="ChEBI" id="CHEBI:57841"/>
    </ligand>
</feature>
<evidence type="ECO:0000256" key="5">
    <source>
        <dbReference type="ARBA" id="ARBA00022977"/>
    </source>
</evidence>
<evidence type="ECO:0000256" key="9">
    <source>
        <dbReference type="HAMAP-Rule" id="MF_00097"/>
    </source>
</evidence>
<dbReference type="GO" id="GO:0004789">
    <property type="term" value="F:thiamine-phosphate diphosphorylase activity"/>
    <property type="evidence" value="ECO:0007669"/>
    <property type="project" value="UniProtKB-UniRule"/>
</dbReference>
<comment type="function">
    <text evidence="9">Condenses 4-methyl-5-(beta-hydroxyethyl)thiazole monophosphate (THZ-P) and 2-methyl-4-amino-5-hydroxymethyl pyrimidine pyrophosphate (HMP-PP) to form thiamine monophosphate (TMP).</text>
</comment>
<evidence type="ECO:0000256" key="1">
    <source>
        <dbReference type="ARBA" id="ARBA00005165"/>
    </source>
</evidence>
<keyword evidence="12" id="KW-1185">Reference proteome</keyword>
<dbReference type="UniPathway" id="UPA00060">
    <property type="reaction ID" value="UER00141"/>
</dbReference>
<comment type="caution">
    <text evidence="9">Lacks conserved residue(s) required for the propagation of feature annotation.</text>
</comment>
<sequence>MMERLLYISQQTPDSSHLDNIRAACEAGCRWIQLRVKSGDVSTQATAAKIICDQYGAKLSINDHPAMAAVIGAYGAHVGLLDIPVREARQLTGEGCWLGGTANTPADALAHAAAGANYIGYGPFRFTTTKEKLSPVLGLEGYKQLMAHLREKGVAIPVLAIGGILLEDIPALMATGIHGVAVSGLITHAANKKEMVHHIQQALSCNN</sequence>
<dbReference type="InterPro" id="IPR034291">
    <property type="entry name" value="TMP_synthase"/>
</dbReference>
<dbReference type="OrthoDB" id="9812206at2"/>
<keyword evidence="3 9" id="KW-0479">Metal-binding</keyword>
<dbReference type="CDD" id="cd00564">
    <property type="entry name" value="TMP_TenI"/>
    <property type="match status" value="1"/>
</dbReference>
<dbReference type="NCBIfam" id="NF000736">
    <property type="entry name" value="PRK00043.2-3"/>
    <property type="match status" value="1"/>
</dbReference>
<dbReference type="Pfam" id="PF02581">
    <property type="entry name" value="TMP-TENI"/>
    <property type="match status" value="1"/>
</dbReference>
<evidence type="ECO:0000256" key="6">
    <source>
        <dbReference type="ARBA" id="ARBA00047334"/>
    </source>
</evidence>